<evidence type="ECO:0000313" key="10">
    <source>
        <dbReference type="EMBL" id="KFE71844.1"/>
    </source>
</evidence>
<dbReference type="Pfam" id="PF12704">
    <property type="entry name" value="MacB_PCD"/>
    <property type="match status" value="1"/>
</dbReference>
<evidence type="ECO:0000259" key="8">
    <source>
        <dbReference type="Pfam" id="PF02687"/>
    </source>
</evidence>
<evidence type="ECO:0000259" key="9">
    <source>
        <dbReference type="Pfam" id="PF12704"/>
    </source>
</evidence>
<dbReference type="AlphaFoldDB" id="A0A085WVY1"/>
<protein>
    <submittedName>
        <fullName evidence="10">Uncharacterized protein</fullName>
    </submittedName>
</protein>
<feature type="transmembrane region" description="Helical" evidence="7">
    <location>
        <begin position="312"/>
        <end position="340"/>
    </location>
</feature>
<evidence type="ECO:0000256" key="2">
    <source>
        <dbReference type="ARBA" id="ARBA00005236"/>
    </source>
</evidence>
<keyword evidence="11" id="KW-1185">Reference proteome</keyword>
<keyword evidence="6 7" id="KW-0472">Membrane</keyword>
<comment type="caution">
    <text evidence="10">The sequence shown here is derived from an EMBL/GenBank/DDBJ whole genome shotgun (WGS) entry which is preliminary data.</text>
</comment>
<evidence type="ECO:0000256" key="6">
    <source>
        <dbReference type="ARBA" id="ARBA00023136"/>
    </source>
</evidence>
<dbReference type="OrthoDB" id="9809768at2"/>
<dbReference type="EMBL" id="JMCB01000001">
    <property type="protein sequence ID" value="KFE71844.1"/>
    <property type="molecule type" value="Genomic_DNA"/>
</dbReference>
<comment type="subcellular location">
    <subcellularLocation>
        <location evidence="1">Cell membrane</location>
        <topology evidence="1">Multi-pass membrane protein</topology>
    </subcellularLocation>
</comment>
<proteinExistence type="inferred from homology"/>
<evidence type="ECO:0000256" key="7">
    <source>
        <dbReference type="SAM" id="Phobius"/>
    </source>
</evidence>
<evidence type="ECO:0000256" key="1">
    <source>
        <dbReference type="ARBA" id="ARBA00004651"/>
    </source>
</evidence>
<feature type="domain" description="ABC3 transporter permease C-terminal" evidence="8">
    <location>
        <begin position="270"/>
        <end position="399"/>
    </location>
</feature>
<dbReference type="Proteomes" id="UP000028725">
    <property type="component" value="Unassembled WGS sequence"/>
</dbReference>
<name>A0A085WVY1_9BACT</name>
<feature type="domain" description="MacB-like periplasmic core" evidence="9">
    <location>
        <begin position="18"/>
        <end position="223"/>
    </location>
</feature>
<accession>A0A085WVY1</accession>
<reference evidence="10 11" key="1">
    <citation type="submission" date="2014-04" db="EMBL/GenBank/DDBJ databases">
        <title>Genome assembly of Hyalangium minutum DSM 14724.</title>
        <authorList>
            <person name="Sharma G."/>
            <person name="Subramanian S."/>
        </authorList>
    </citation>
    <scope>NUCLEOTIDE SEQUENCE [LARGE SCALE GENOMIC DNA]</scope>
    <source>
        <strain evidence="10 11">DSM 14724</strain>
    </source>
</reference>
<dbReference type="GO" id="GO:0098797">
    <property type="term" value="C:plasma membrane protein complex"/>
    <property type="evidence" value="ECO:0007669"/>
    <property type="project" value="TreeGrafter"/>
</dbReference>
<dbReference type="InterPro" id="IPR025857">
    <property type="entry name" value="MacB_PCD"/>
</dbReference>
<comment type="similarity">
    <text evidence="2">Belongs to the ABC-4 integral membrane protein family. LolC/E subfamily.</text>
</comment>
<keyword evidence="4 7" id="KW-0812">Transmembrane</keyword>
<dbReference type="PANTHER" id="PTHR30489">
    <property type="entry name" value="LIPOPROTEIN-RELEASING SYSTEM TRANSMEMBRANE PROTEIN LOLE"/>
    <property type="match status" value="1"/>
</dbReference>
<dbReference type="InterPro" id="IPR003838">
    <property type="entry name" value="ABC3_permease_C"/>
</dbReference>
<dbReference type="GO" id="GO:0044874">
    <property type="term" value="P:lipoprotein localization to outer membrane"/>
    <property type="evidence" value="ECO:0007669"/>
    <property type="project" value="TreeGrafter"/>
</dbReference>
<evidence type="ECO:0000313" key="11">
    <source>
        <dbReference type="Proteomes" id="UP000028725"/>
    </source>
</evidence>
<dbReference type="STRING" id="394096.DB31_0105"/>
<evidence type="ECO:0000256" key="4">
    <source>
        <dbReference type="ARBA" id="ARBA00022692"/>
    </source>
</evidence>
<feature type="transmembrane region" description="Helical" evidence="7">
    <location>
        <begin position="269"/>
        <end position="291"/>
    </location>
</feature>
<evidence type="ECO:0000256" key="5">
    <source>
        <dbReference type="ARBA" id="ARBA00022989"/>
    </source>
</evidence>
<evidence type="ECO:0000256" key="3">
    <source>
        <dbReference type="ARBA" id="ARBA00022475"/>
    </source>
</evidence>
<feature type="transmembrane region" description="Helical" evidence="7">
    <location>
        <begin position="372"/>
        <end position="392"/>
    </location>
</feature>
<dbReference type="Pfam" id="PF02687">
    <property type="entry name" value="FtsX"/>
    <property type="match status" value="1"/>
</dbReference>
<keyword evidence="3" id="KW-1003">Cell membrane</keyword>
<dbReference type="RefSeq" id="WP_044180584.1">
    <property type="nucleotide sequence ID" value="NZ_JMCB01000001.1"/>
</dbReference>
<gene>
    <name evidence="10" type="ORF">DB31_0105</name>
</gene>
<sequence length="405" mass="43237">MFLLRIALKNTFRKARRSLLTAVSVFVGVFMMLLGLSFVDALDSSVIRGQIRSDTGHFRIMSKGYLEAEEENEQGPLVEGWEKVKAPLGETSGVQLHPRLSFPAELSNGTDGLHARAVGIEPETYLAAFELPVIRSAPVPPEQTPVWVGAGLAEALKLEPGSSATLLARTRFGAYTAEEFVVAGIIRSSNAAVDTSTFFLPLKKAQQLMDAQDAVSEVVGLLPRDAMAMDLQARHAALLGGQGLVMQTWKERAAPVLGVNQSKRQSLDALVLVIMLVAASSIANTLVMSAFERLREIGTYRALGLQTERVAAMLMVEAAVIGLMGALGGSLLGCAVIQGMSKGVDISQMAASSNFSVSMSTMLYVDLSFSRVASAFATGLIVAALAALYPAIKFSRLSPMEAMKR</sequence>
<keyword evidence="5 7" id="KW-1133">Transmembrane helix</keyword>
<organism evidence="10 11">
    <name type="scientific">Hyalangium minutum</name>
    <dbReference type="NCBI Taxonomy" id="394096"/>
    <lineage>
        <taxon>Bacteria</taxon>
        <taxon>Pseudomonadati</taxon>
        <taxon>Myxococcota</taxon>
        <taxon>Myxococcia</taxon>
        <taxon>Myxococcales</taxon>
        <taxon>Cystobacterineae</taxon>
        <taxon>Archangiaceae</taxon>
        <taxon>Hyalangium</taxon>
    </lineage>
</organism>
<dbReference type="PANTHER" id="PTHR30489:SF0">
    <property type="entry name" value="LIPOPROTEIN-RELEASING SYSTEM TRANSMEMBRANE PROTEIN LOLE"/>
    <property type="match status" value="1"/>
</dbReference>
<dbReference type="InterPro" id="IPR051447">
    <property type="entry name" value="Lipoprotein-release_system"/>
</dbReference>